<protein>
    <submittedName>
        <fullName evidence="2">Uncharacterized protein</fullName>
    </submittedName>
</protein>
<gene>
    <name evidence="2" type="ORF">C2E20_3883</name>
</gene>
<name>A0A2P6VFP5_9CHLO</name>
<evidence type="ECO:0000256" key="1">
    <source>
        <dbReference type="SAM" id="MobiDB-lite"/>
    </source>
</evidence>
<feature type="region of interest" description="Disordered" evidence="1">
    <location>
        <begin position="1"/>
        <end position="22"/>
    </location>
</feature>
<accession>A0A2P6VFP5</accession>
<feature type="compositionally biased region" description="Low complexity" evidence="1">
    <location>
        <begin position="1"/>
        <end position="17"/>
    </location>
</feature>
<comment type="caution">
    <text evidence="2">The sequence shown here is derived from an EMBL/GenBank/DDBJ whole genome shotgun (WGS) entry which is preliminary data.</text>
</comment>
<proteinExistence type="predicted"/>
<evidence type="ECO:0000313" key="2">
    <source>
        <dbReference type="EMBL" id="PSC72891.1"/>
    </source>
</evidence>
<dbReference type="Proteomes" id="UP000239649">
    <property type="component" value="Unassembled WGS sequence"/>
</dbReference>
<reference evidence="2 3" key="1">
    <citation type="journal article" date="2018" name="Plant J.">
        <title>Genome sequences of Chlorella sorokiniana UTEX 1602 and Micractinium conductrix SAG 241.80: implications to maltose excretion by a green alga.</title>
        <authorList>
            <person name="Arriola M.B."/>
            <person name="Velmurugan N."/>
            <person name="Zhang Y."/>
            <person name="Plunkett M.H."/>
            <person name="Hondzo H."/>
            <person name="Barney B.M."/>
        </authorList>
    </citation>
    <scope>NUCLEOTIDE SEQUENCE [LARGE SCALE GENOMIC DNA]</scope>
    <source>
        <strain evidence="2 3">SAG 241.80</strain>
    </source>
</reference>
<dbReference type="AlphaFoldDB" id="A0A2P6VFP5"/>
<sequence length="180" mass="19079">MQAGKAPRTAASAAAHGGATGTDEECRARQIWVLADSLLEGAAPGSAHLSPAERQGKLREILTHLQAYSSPGNPQMNLSRGWARIAPLLVELMLGEAGALARELEPPSEEDVADALLKPNPELPQLTIDIVEAVAQRHPRVLRVGFGTQDAPLQIAAAMIEYVVLEAARDPMGTLWRAGA</sequence>
<evidence type="ECO:0000313" key="3">
    <source>
        <dbReference type="Proteomes" id="UP000239649"/>
    </source>
</evidence>
<keyword evidence="3" id="KW-1185">Reference proteome</keyword>
<dbReference type="EMBL" id="LHPF02000009">
    <property type="protein sequence ID" value="PSC72891.1"/>
    <property type="molecule type" value="Genomic_DNA"/>
</dbReference>
<organism evidence="2 3">
    <name type="scientific">Micractinium conductrix</name>
    <dbReference type="NCBI Taxonomy" id="554055"/>
    <lineage>
        <taxon>Eukaryota</taxon>
        <taxon>Viridiplantae</taxon>
        <taxon>Chlorophyta</taxon>
        <taxon>core chlorophytes</taxon>
        <taxon>Trebouxiophyceae</taxon>
        <taxon>Chlorellales</taxon>
        <taxon>Chlorellaceae</taxon>
        <taxon>Chlorella clade</taxon>
        <taxon>Micractinium</taxon>
    </lineage>
</organism>